<sequence length="255" mass="28502">MSEVVLQVNKVTQRFGGLVALSDVSMEVSEGEIVGIIGPNGAGKTTLFNVITGMYCPTEGKVFMLGKDVTGWKPHEITRAGFSRTFQNIRLFPKMTVLDNVLVGMHTNTRAGLPSAIFNTKAKREEERQMEERAGELLRLLGLYEVRYEMSTSLPYGDQRKLEIARALATQPKLLLLDEPAAGMNEQETKELLDIVMKLKQMDYTVLLIEHDMKFVMNICERIYVLDNGALIADGVPEKIRSSQAVIEAYLGKED</sequence>
<dbReference type="Proteomes" id="UP000005384">
    <property type="component" value="Unassembled WGS sequence"/>
</dbReference>
<keyword evidence="1" id="KW-0813">Transport</keyword>
<dbReference type="CDD" id="cd03219">
    <property type="entry name" value="ABC_Mj1267_LivG_branched"/>
    <property type="match status" value="1"/>
</dbReference>
<dbReference type="InterPro" id="IPR051120">
    <property type="entry name" value="ABC_AA/LPS_Transport"/>
</dbReference>
<reference evidence="5 6" key="1">
    <citation type="submission" date="2011-08" db="EMBL/GenBank/DDBJ databases">
        <title>The Genome Sequence of Clostridium hathewayi WAL-18680.</title>
        <authorList>
            <consortium name="The Broad Institute Genome Sequencing Platform"/>
            <person name="Earl A."/>
            <person name="Ward D."/>
            <person name="Feldgarden M."/>
            <person name="Gevers D."/>
            <person name="Finegold S.M."/>
            <person name="Summanen P.H."/>
            <person name="Molitoris D.R."/>
            <person name="Song M."/>
            <person name="Daigneault M."/>
            <person name="Allen-Vercoe E."/>
            <person name="Young S.K."/>
            <person name="Zeng Q."/>
            <person name="Gargeya S."/>
            <person name="Fitzgerald M."/>
            <person name="Haas B."/>
            <person name="Abouelleil A."/>
            <person name="Alvarado L."/>
            <person name="Arachchi H.M."/>
            <person name="Berlin A."/>
            <person name="Brown A."/>
            <person name="Chapman S.B."/>
            <person name="Chen Z."/>
            <person name="Dunbar C."/>
            <person name="Freedman E."/>
            <person name="Gearin G."/>
            <person name="Gellesch M."/>
            <person name="Goldberg J."/>
            <person name="Griggs A."/>
            <person name="Gujja S."/>
            <person name="Heiman D."/>
            <person name="Howarth C."/>
            <person name="Larson L."/>
            <person name="Lui A."/>
            <person name="MacDonald P.J.P."/>
            <person name="Montmayeur A."/>
            <person name="Murphy C."/>
            <person name="Neiman D."/>
            <person name="Pearson M."/>
            <person name="Priest M."/>
            <person name="Roberts A."/>
            <person name="Saif S."/>
            <person name="Shea T."/>
            <person name="Shenoy N."/>
            <person name="Sisk P."/>
            <person name="Stolte C."/>
            <person name="Sykes S."/>
            <person name="Wortman J."/>
            <person name="Nusbaum C."/>
            <person name="Birren B."/>
        </authorList>
    </citation>
    <scope>NUCLEOTIDE SEQUENCE [LARGE SCALE GENOMIC DNA]</scope>
    <source>
        <strain evidence="5 6">WAL-18680</strain>
    </source>
</reference>
<organism evidence="5 6">
    <name type="scientific">Hungatella hathewayi WAL-18680</name>
    <dbReference type="NCBI Taxonomy" id="742737"/>
    <lineage>
        <taxon>Bacteria</taxon>
        <taxon>Bacillati</taxon>
        <taxon>Bacillota</taxon>
        <taxon>Clostridia</taxon>
        <taxon>Lachnospirales</taxon>
        <taxon>Lachnospiraceae</taxon>
        <taxon>Hungatella</taxon>
    </lineage>
</organism>
<gene>
    <name evidence="5" type="ORF">HMPREF9473_01580</name>
</gene>
<dbReference type="GO" id="GO:1903805">
    <property type="term" value="P:L-valine import across plasma membrane"/>
    <property type="evidence" value="ECO:0007669"/>
    <property type="project" value="TreeGrafter"/>
</dbReference>
<protein>
    <recommendedName>
        <fullName evidence="4">ABC transporter domain-containing protein</fullName>
    </recommendedName>
</protein>
<evidence type="ECO:0000313" key="6">
    <source>
        <dbReference type="Proteomes" id="UP000005384"/>
    </source>
</evidence>
<dbReference type="InterPro" id="IPR003439">
    <property type="entry name" value="ABC_transporter-like_ATP-bd"/>
</dbReference>
<dbReference type="SUPFAM" id="SSF52540">
    <property type="entry name" value="P-loop containing nucleoside triphosphate hydrolases"/>
    <property type="match status" value="1"/>
</dbReference>
<dbReference type="RefSeq" id="WP_006779566.1">
    <property type="nucleotide sequence ID" value="NZ_CP040506.1"/>
</dbReference>
<evidence type="ECO:0000259" key="4">
    <source>
        <dbReference type="PROSITE" id="PS50893"/>
    </source>
</evidence>
<dbReference type="GO" id="GO:1903806">
    <property type="term" value="P:L-isoleucine import across plasma membrane"/>
    <property type="evidence" value="ECO:0007669"/>
    <property type="project" value="TreeGrafter"/>
</dbReference>
<dbReference type="GO" id="GO:0042941">
    <property type="term" value="P:D-alanine transmembrane transport"/>
    <property type="evidence" value="ECO:0007669"/>
    <property type="project" value="TreeGrafter"/>
</dbReference>
<dbReference type="GO" id="GO:0015188">
    <property type="term" value="F:L-isoleucine transmembrane transporter activity"/>
    <property type="evidence" value="ECO:0007669"/>
    <property type="project" value="TreeGrafter"/>
</dbReference>
<dbReference type="InterPro" id="IPR003593">
    <property type="entry name" value="AAA+_ATPase"/>
</dbReference>
<dbReference type="PROSITE" id="PS50893">
    <property type="entry name" value="ABC_TRANSPORTER_2"/>
    <property type="match status" value="1"/>
</dbReference>
<dbReference type="GO" id="GO:0005304">
    <property type="term" value="F:L-valine transmembrane transporter activity"/>
    <property type="evidence" value="ECO:0007669"/>
    <property type="project" value="TreeGrafter"/>
</dbReference>
<comment type="caution">
    <text evidence="5">The sequence shown here is derived from an EMBL/GenBank/DDBJ whole genome shotgun (WGS) entry which is preliminary data.</text>
</comment>
<keyword evidence="2" id="KW-0547">Nucleotide-binding</keyword>
<proteinExistence type="predicted"/>
<dbReference type="PANTHER" id="PTHR45772">
    <property type="entry name" value="CONSERVED COMPONENT OF ABC TRANSPORTER FOR NATURAL AMINO ACIDS-RELATED"/>
    <property type="match status" value="1"/>
</dbReference>
<feature type="domain" description="ABC transporter" evidence="4">
    <location>
        <begin position="6"/>
        <end position="253"/>
    </location>
</feature>
<dbReference type="Gene3D" id="3.40.50.300">
    <property type="entry name" value="P-loop containing nucleotide triphosphate hydrolases"/>
    <property type="match status" value="1"/>
</dbReference>
<evidence type="ECO:0000256" key="3">
    <source>
        <dbReference type="ARBA" id="ARBA00022840"/>
    </source>
</evidence>
<dbReference type="PANTHER" id="PTHR45772:SF7">
    <property type="entry name" value="AMINO ACID ABC TRANSPORTER ATP-BINDING PROTEIN"/>
    <property type="match status" value="1"/>
</dbReference>
<dbReference type="EMBL" id="ADLN01000020">
    <property type="protein sequence ID" value="EHI60449.1"/>
    <property type="molecule type" value="Genomic_DNA"/>
</dbReference>
<dbReference type="FunFam" id="3.40.50.300:FF:000421">
    <property type="entry name" value="Branched-chain amino acid ABC transporter ATP-binding protein"/>
    <property type="match status" value="1"/>
</dbReference>
<dbReference type="HOGENOM" id="CLU_000604_1_2_9"/>
<dbReference type="InterPro" id="IPR027417">
    <property type="entry name" value="P-loop_NTPase"/>
</dbReference>
<dbReference type="GO" id="GO:0015192">
    <property type="term" value="F:L-phenylalanine transmembrane transporter activity"/>
    <property type="evidence" value="ECO:0007669"/>
    <property type="project" value="TreeGrafter"/>
</dbReference>
<dbReference type="Pfam" id="PF00005">
    <property type="entry name" value="ABC_tran"/>
    <property type="match status" value="1"/>
</dbReference>
<dbReference type="PATRIC" id="fig|742737.3.peg.1601"/>
<dbReference type="GO" id="GO:0016887">
    <property type="term" value="F:ATP hydrolysis activity"/>
    <property type="evidence" value="ECO:0007669"/>
    <property type="project" value="InterPro"/>
</dbReference>
<dbReference type="GO" id="GO:0015808">
    <property type="term" value="P:L-alanine transport"/>
    <property type="evidence" value="ECO:0007669"/>
    <property type="project" value="TreeGrafter"/>
</dbReference>
<dbReference type="GO" id="GO:0005524">
    <property type="term" value="F:ATP binding"/>
    <property type="evidence" value="ECO:0007669"/>
    <property type="project" value="UniProtKB-KW"/>
</dbReference>
<dbReference type="SMART" id="SM00382">
    <property type="entry name" value="AAA"/>
    <property type="match status" value="1"/>
</dbReference>
<evidence type="ECO:0000256" key="2">
    <source>
        <dbReference type="ARBA" id="ARBA00022741"/>
    </source>
</evidence>
<accession>G5IDK3</accession>
<dbReference type="Pfam" id="PF12399">
    <property type="entry name" value="BCA_ABC_TP_C"/>
    <property type="match status" value="1"/>
</dbReference>
<dbReference type="OrthoDB" id="9805514at2"/>
<dbReference type="GO" id="GO:0005886">
    <property type="term" value="C:plasma membrane"/>
    <property type="evidence" value="ECO:0007669"/>
    <property type="project" value="TreeGrafter"/>
</dbReference>
<name>G5IDK3_9FIRM</name>
<dbReference type="InterPro" id="IPR032823">
    <property type="entry name" value="BCA_ABC_TP_C"/>
</dbReference>
<evidence type="ECO:0000313" key="5">
    <source>
        <dbReference type="EMBL" id="EHI60449.1"/>
    </source>
</evidence>
<dbReference type="AlphaFoldDB" id="G5IDK3"/>
<keyword evidence="3" id="KW-0067">ATP-binding</keyword>
<evidence type="ECO:0000256" key="1">
    <source>
        <dbReference type="ARBA" id="ARBA00022448"/>
    </source>
</evidence>
<keyword evidence="6" id="KW-1185">Reference proteome</keyword>